<gene>
    <name evidence="1" type="ORF">COW11_05325</name>
</gene>
<comment type="caution">
    <text evidence="1">The sequence shown here is derived from an EMBL/GenBank/DDBJ whole genome shotgun (WGS) entry which is preliminary data.</text>
</comment>
<dbReference type="Proteomes" id="UP000231267">
    <property type="component" value="Unassembled WGS sequence"/>
</dbReference>
<proteinExistence type="predicted"/>
<evidence type="ECO:0000313" key="2">
    <source>
        <dbReference type="Proteomes" id="UP000231267"/>
    </source>
</evidence>
<organism evidence="1 2">
    <name type="scientific">Candidatus Taenaricola geysiri</name>
    <dbReference type="NCBI Taxonomy" id="1974752"/>
    <lineage>
        <taxon>Bacteria</taxon>
        <taxon>Pseudomonadati</taxon>
        <taxon>Candidatus Omnitrophota</taxon>
        <taxon>Candidatus Taenaricola</taxon>
    </lineage>
</organism>
<dbReference type="AlphaFoldDB" id="A0A2J0LDW0"/>
<evidence type="ECO:0000313" key="1">
    <source>
        <dbReference type="EMBL" id="PIW66048.1"/>
    </source>
</evidence>
<dbReference type="EMBL" id="PFGP01000123">
    <property type="protein sequence ID" value="PIW66048.1"/>
    <property type="molecule type" value="Genomic_DNA"/>
</dbReference>
<sequence>MKNSCRIFILIPILAVFVFTLNGCGVSKNKYDELVKENKATQDKLALALSEKDAFKAEHDKILNEKIALKTSYDTLFSEKLALKAEYDKILQEKVGFSIQVDTLTSEKNKLQEELNMHKKKK</sequence>
<reference evidence="1 2" key="1">
    <citation type="submission" date="2017-09" db="EMBL/GenBank/DDBJ databases">
        <title>Depth-based differentiation of microbial function through sediment-hosted aquifers and enrichment of novel symbionts in the deep terrestrial subsurface.</title>
        <authorList>
            <person name="Probst A.J."/>
            <person name="Ladd B."/>
            <person name="Jarett J.K."/>
            <person name="Geller-Mcgrath D.E."/>
            <person name="Sieber C.M."/>
            <person name="Emerson J.B."/>
            <person name="Anantharaman K."/>
            <person name="Thomas B.C."/>
            <person name="Malmstrom R."/>
            <person name="Stieglmeier M."/>
            <person name="Klingl A."/>
            <person name="Woyke T."/>
            <person name="Ryan C.M."/>
            <person name="Banfield J.F."/>
        </authorList>
    </citation>
    <scope>NUCLEOTIDE SEQUENCE [LARGE SCALE GENOMIC DNA]</scope>
    <source>
        <strain evidence="1">CG12_big_fil_rev_8_21_14_0_65_43_15</strain>
    </source>
</reference>
<accession>A0A2J0LDW0</accession>
<protein>
    <submittedName>
        <fullName evidence="1">Uncharacterized protein</fullName>
    </submittedName>
</protein>
<name>A0A2J0LDW0_9BACT</name>